<proteinExistence type="predicted"/>
<protein>
    <submittedName>
        <fullName evidence="3">Putative secreted protein</fullName>
    </submittedName>
</protein>
<feature type="region of interest" description="Disordered" evidence="1">
    <location>
        <begin position="61"/>
        <end position="90"/>
    </location>
</feature>
<evidence type="ECO:0000256" key="2">
    <source>
        <dbReference type="SAM" id="SignalP"/>
    </source>
</evidence>
<reference evidence="3" key="1">
    <citation type="submission" date="2018-01" db="EMBL/GenBank/DDBJ databases">
        <title>An insight into the sialome of Amazonian anophelines.</title>
        <authorList>
            <person name="Ribeiro J.M."/>
            <person name="Scarpassa V."/>
            <person name="Calvo E."/>
        </authorList>
    </citation>
    <scope>NUCLEOTIDE SEQUENCE</scope>
    <source>
        <tissue evidence="3">Salivary glands</tissue>
    </source>
</reference>
<keyword evidence="2" id="KW-0732">Signal</keyword>
<evidence type="ECO:0000313" key="3">
    <source>
        <dbReference type="EMBL" id="MBW46829.1"/>
    </source>
</evidence>
<dbReference type="EMBL" id="GGFK01013508">
    <property type="protein sequence ID" value="MBW46829.1"/>
    <property type="molecule type" value="Transcribed_RNA"/>
</dbReference>
<feature type="chain" id="PRO_5014792086" evidence="2">
    <location>
        <begin position="20"/>
        <end position="90"/>
    </location>
</feature>
<dbReference type="AlphaFoldDB" id="A0A2M4B1B8"/>
<accession>A0A2M4B1B8</accession>
<organism evidence="3">
    <name type="scientific">Anopheles triannulatus</name>
    <dbReference type="NCBI Taxonomy" id="58253"/>
    <lineage>
        <taxon>Eukaryota</taxon>
        <taxon>Metazoa</taxon>
        <taxon>Ecdysozoa</taxon>
        <taxon>Arthropoda</taxon>
        <taxon>Hexapoda</taxon>
        <taxon>Insecta</taxon>
        <taxon>Pterygota</taxon>
        <taxon>Neoptera</taxon>
        <taxon>Endopterygota</taxon>
        <taxon>Diptera</taxon>
        <taxon>Nematocera</taxon>
        <taxon>Culicoidea</taxon>
        <taxon>Culicidae</taxon>
        <taxon>Anophelinae</taxon>
        <taxon>Anopheles</taxon>
    </lineage>
</organism>
<name>A0A2M4B1B8_9DIPT</name>
<feature type="signal peptide" evidence="2">
    <location>
        <begin position="1"/>
        <end position="19"/>
    </location>
</feature>
<evidence type="ECO:0000256" key="1">
    <source>
        <dbReference type="SAM" id="MobiDB-lite"/>
    </source>
</evidence>
<sequence length="90" mass="9961">MVVVVAAVAVVVPWHSLSAQSTVISFRGQPVPVVVVRRHRTVSRMARLDWGVRPVVVHRRHRATSRTGMGTAFPASRPRPSCTIRPSCRI</sequence>